<feature type="region of interest" description="Disordered" evidence="1">
    <location>
        <begin position="1"/>
        <end position="23"/>
    </location>
</feature>
<accession>A0A0A9H1U9</accession>
<sequence>MLCRRRPQVVGNPPGDLSGDRKRQQRIGLGKHPVTAQSSADCCHGHPFELEGEGVWMWRQH</sequence>
<organism evidence="2">
    <name type="scientific">Arundo donax</name>
    <name type="common">Giant reed</name>
    <name type="synonym">Donax arundinaceus</name>
    <dbReference type="NCBI Taxonomy" id="35708"/>
    <lineage>
        <taxon>Eukaryota</taxon>
        <taxon>Viridiplantae</taxon>
        <taxon>Streptophyta</taxon>
        <taxon>Embryophyta</taxon>
        <taxon>Tracheophyta</taxon>
        <taxon>Spermatophyta</taxon>
        <taxon>Magnoliopsida</taxon>
        <taxon>Liliopsida</taxon>
        <taxon>Poales</taxon>
        <taxon>Poaceae</taxon>
        <taxon>PACMAD clade</taxon>
        <taxon>Arundinoideae</taxon>
        <taxon>Arundineae</taxon>
        <taxon>Arundo</taxon>
    </lineage>
</organism>
<dbReference type="EMBL" id="GBRH01169080">
    <property type="protein sequence ID" value="JAE28816.1"/>
    <property type="molecule type" value="Transcribed_RNA"/>
</dbReference>
<evidence type="ECO:0000256" key="1">
    <source>
        <dbReference type="SAM" id="MobiDB-lite"/>
    </source>
</evidence>
<reference evidence="2" key="1">
    <citation type="submission" date="2014-09" db="EMBL/GenBank/DDBJ databases">
        <authorList>
            <person name="Magalhaes I.L.F."/>
            <person name="Oliveira U."/>
            <person name="Santos F.R."/>
            <person name="Vidigal T.H.D.A."/>
            <person name="Brescovit A.D."/>
            <person name="Santos A.J."/>
        </authorList>
    </citation>
    <scope>NUCLEOTIDE SEQUENCE</scope>
    <source>
        <tissue evidence="2">Shoot tissue taken approximately 20 cm above the soil surface</tissue>
    </source>
</reference>
<protein>
    <submittedName>
        <fullName evidence="2">Uncharacterized protein</fullName>
    </submittedName>
</protein>
<evidence type="ECO:0000313" key="2">
    <source>
        <dbReference type="EMBL" id="JAE28816.1"/>
    </source>
</evidence>
<reference evidence="2" key="2">
    <citation type="journal article" date="2015" name="Data Brief">
        <title>Shoot transcriptome of the giant reed, Arundo donax.</title>
        <authorList>
            <person name="Barrero R.A."/>
            <person name="Guerrero F.D."/>
            <person name="Moolhuijzen P."/>
            <person name="Goolsby J.A."/>
            <person name="Tidwell J."/>
            <person name="Bellgard S.E."/>
            <person name="Bellgard M.I."/>
        </authorList>
    </citation>
    <scope>NUCLEOTIDE SEQUENCE</scope>
    <source>
        <tissue evidence="2">Shoot tissue taken approximately 20 cm above the soil surface</tissue>
    </source>
</reference>
<name>A0A0A9H1U9_ARUDO</name>
<dbReference type="AlphaFoldDB" id="A0A0A9H1U9"/>
<proteinExistence type="predicted"/>